<dbReference type="AlphaFoldDB" id="A0A9Q3ELR5"/>
<evidence type="ECO:0000313" key="2">
    <source>
        <dbReference type="Proteomes" id="UP000765509"/>
    </source>
</evidence>
<organism evidence="1 2">
    <name type="scientific">Austropuccinia psidii MF-1</name>
    <dbReference type="NCBI Taxonomy" id="1389203"/>
    <lineage>
        <taxon>Eukaryota</taxon>
        <taxon>Fungi</taxon>
        <taxon>Dikarya</taxon>
        <taxon>Basidiomycota</taxon>
        <taxon>Pucciniomycotina</taxon>
        <taxon>Pucciniomycetes</taxon>
        <taxon>Pucciniales</taxon>
        <taxon>Sphaerophragmiaceae</taxon>
        <taxon>Austropuccinia</taxon>
    </lineage>
</organism>
<dbReference type="EMBL" id="AVOT02030696">
    <property type="protein sequence ID" value="MBW0523968.1"/>
    <property type="molecule type" value="Genomic_DNA"/>
</dbReference>
<keyword evidence="2" id="KW-1185">Reference proteome</keyword>
<gene>
    <name evidence="1" type="ORF">O181_063683</name>
</gene>
<protein>
    <submittedName>
        <fullName evidence="1">Uncharacterized protein</fullName>
    </submittedName>
</protein>
<accession>A0A9Q3ELR5</accession>
<evidence type="ECO:0000313" key="1">
    <source>
        <dbReference type="EMBL" id="MBW0523968.1"/>
    </source>
</evidence>
<name>A0A9Q3ELR5_9BASI</name>
<reference evidence="1" key="1">
    <citation type="submission" date="2021-03" db="EMBL/GenBank/DDBJ databases">
        <title>Draft genome sequence of rust myrtle Austropuccinia psidii MF-1, a brazilian biotype.</title>
        <authorList>
            <person name="Quecine M.C."/>
            <person name="Pachon D.M.R."/>
            <person name="Bonatelli M.L."/>
            <person name="Correr F.H."/>
            <person name="Franceschini L.M."/>
            <person name="Leite T.F."/>
            <person name="Margarido G.R.A."/>
            <person name="Almeida C.A."/>
            <person name="Ferrarezi J.A."/>
            <person name="Labate C.A."/>
        </authorList>
    </citation>
    <scope>NUCLEOTIDE SEQUENCE</scope>
    <source>
        <strain evidence="1">MF-1</strain>
    </source>
</reference>
<sequence length="133" mass="14657">MAHIIHLAACNGLNSLGHGVSSDIEVNQQSLKLIAPMAISNLIDPPDGQHMRYDSIISCIARLASYMKQSPQRQEKLIGTVNLLYDRSQPTNASTLSTPISTQANSTYDMLKWALTLKDACKQYCIPASMEDY</sequence>
<comment type="caution">
    <text evidence="1">The sequence shown here is derived from an EMBL/GenBank/DDBJ whole genome shotgun (WGS) entry which is preliminary data.</text>
</comment>
<dbReference type="Proteomes" id="UP000765509">
    <property type="component" value="Unassembled WGS sequence"/>
</dbReference>
<proteinExistence type="predicted"/>
<dbReference type="OrthoDB" id="3259198at2759"/>